<comment type="caution">
    <text evidence="9">The sequence shown here is derived from an EMBL/GenBank/DDBJ whole genome shotgun (WGS) entry which is preliminary data.</text>
</comment>
<dbReference type="InterPro" id="IPR003388">
    <property type="entry name" value="Reticulon"/>
</dbReference>
<reference evidence="9 10" key="1">
    <citation type="journal article" date="2017" name="Mol. Plant">
        <title>The Genome of Medicinal Plant Macleaya cordata Provides New Insights into Benzylisoquinoline Alkaloids Metabolism.</title>
        <authorList>
            <person name="Liu X."/>
            <person name="Liu Y."/>
            <person name="Huang P."/>
            <person name="Ma Y."/>
            <person name="Qing Z."/>
            <person name="Tang Q."/>
            <person name="Cao H."/>
            <person name="Cheng P."/>
            <person name="Zheng Y."/>
            <person name="Yuan Z."/>
            <person name="Zhou Y."/>
            <person name="Liu J."/>
            <person name="Tang Z."/>
            <person name="Zhuo Y."/>
            <person name="Zhang Y."/>
            <person name="Yu L."/>
            <person name="Huang J."/>
            <person name="Yang P."/>
            <person name="Peng Q."/>
            <person name="Zhang J."/>
            <person name="Jiang W."/>
            <person name="Zhang Z."/>
            <person name="Lin K."/>
            <person name="Ro D.K."/>
            <person name="Chen X."/>
            <person name="Xiong X."/>
            <person name="Shang Y."/>
            <person name="Huang S."/>
            <person name="Zeng J."/>
        </authorList>
    </citation>
    <scope>NUCLEOTIDE SEQUENCE [LARGE SCALE GENOMIC DNA]</scope>
    <source>
        <strain evidence="10">cv. BLH2017</strain>
        <tissue evidence="9">Root</tissue>
    </source>
</reference>
<name>A0A200QZN7_MACCD</name>
<evidence type="ECO:0000256" key="2">
    <source>
        <dbReference type="ARBA" id="ARBA00022692"/>
    </source>
</evidence>
<dbReference type="Proteomes" id="UP000195402">
    <property type="component" value="Unassembled WGS sequence"/>
</dbReference>
<dbReference type="Pfam" id="PF02453">
    <property type="entry name" value="Reticulon"/>
    <property type="match status" value="1"/>
</dbReference>
<dbReference type="PANTHER" id="PTHR10994">
    <property type="entry name" value="RETICULON"/>
    <property type="match status" value="1"/>
</dbReference>
<dbReference type="OMA" id="TLWYLFE"/>
<evidence type="ECO:0000256" key="4">
    <source>
        <dbReference type="ARBA" id="ARBA00022989"/>
    </source>
</evidence>
<gene>
    <name evidence="9" type="ORF">BVC80_1821g77</name>
</gene>
<protein>
    <recommendedName>
        <fullName evidence="6">Reticulon-like protein</fullName>
    </recommendedName>
</protein>
<evidence type="ECO:0000256" key="5">
    <source>
        <dbReference type="ARBA" id="ARBA00023136"/>
    </source>
</evidence>
<dbReference type="OrthoDB" id="567788at2759"/>
<dbReference type="PANTHER" id="PTHR10994:SF154">
    <property type="entry name" value="RETICULON-LIKE PROTEIN B11"/>
    <property type="match status" value="1"/>
</dbReference>
<dbReference type="InterPro" id="IPR045064">
    <property type="entry name" value="Reticulon-like"/>
</dbReference>
<keyword evidence="2 6" id="KW-0812">Transmembrane</keyword>
<evidence type="ECO:0000256" key="6">
    <source>
        <dbReference type="RuleBase" id="RU363132"/>
    </source>
</evidence>
<evidence type="ECO:0000256" key="1">
    <source>
        <dbReference type="ARBA" id="ARBA00004477"/>
    </source>
</evidence>
<proteinExistence type="predicted"/>
<evidence type="ECO:0000256" key="7">
    <source>
        <dbReference type="SAM" id="MobiDB-lite"/>
    </source>
</evidence>
<dbReference type="EMBL" id="MVGT01000729">
    <property type="protein sequence ID" value="OVA15912.1"/>
    <property type="molecule type" value="Genomic_DNA"/>
</dbReference>
<feature type="region of interest" description="Disordered" evidence="7">
    <location>
        <begin position="1"/>
        <end position="24"/>
    </location>
</feature>
<accession>A0A200QZN7</accession>
<evidence type="ECO:0000313" key="10">
    <source>
        <dbReference type="Proteomes" id="UP000195402"/>
    </source>
</evidence>
<comment type="subcellular location">
    <subcellularLocation>
        <location evidence="1 6">Endoplasmic reticulum membrane</location>
        <topology evidence="1 6">Multi-pass membrane protein</topology>
    </subcellularLocation>
</comment>
<dbReference type="GO" id="GO:0005789">
    <property type="term" value="C:endoplasmic reticulum membrane"/>
    <property type="evidence" value="ECO:0007669"/>
    <property type="project" value="UniProtKB-SubCell"/>
</dbReference>
<evidence type="ECO:0000313" key="9">
    <source>
        <dbReference type="EMBL" id="OVA15912.1"/>
    </source>
</evidence>
<dbReference type="PROSITE" id="PS50845">
    <property type="entry name" value="RETICULON"/>
    <property type="match status" value="1"/>
</dbReference>
<keyword evidence="3 6" id="KW-0256">Endoplasmic reticulum</keyword>
<evidence type="ECO:0000256" key="3">
    <source>
        <dbReference type="ARBA" id="ARBA00022824"/>
    </source>
</evidence>
<organism evidence="9 10">
    <name type="scientific">Macleaya cordata</name>
    <name type="common">Five-seeded plume-poppy</name>
    <name type="synonym">Bocconia cordata</name>
    <dbReference type="NCBI Taxonomy" id="56857"/>
    <lineage>
        <taxon>Eukaryota</taxon>
        <taxon>Viridiplantae</taxon>
        <taxon>Streptophyta</taxon>
        <taxon>Embryophyta</taxon>
        <taxon>Tracheophyta</taxon>
        <taxon>Spermatophyta</taxon>
        <taxon>Magnoliopsida</taxon>
        <taxon>Ranunculales</taxon>
        <taxon>Papaveraceae</taxon>
        <taxon>Papaveroideae</taxon>
        <taxon>Macleaya</taxon>
    </lineage>
</organism>
<dbReference type="FunCoup" id="A0A200QZN7">
    <property type="interactions" value="403"/>
</dbReference>
<feature type="transmembrane region" description="Helical" evidence="6">
    <location>
        <begin position="48"/>
        <end position="65"/>
    </location>
</feature>
<feature type="transmembrane region" description="Helical" evidence="6">
    <location>
        <begin position="153"/>
        <end position="177"/>
    </location>
</feature>
<keyword evidence="4 6" id="KW-1133">Transmembrane helix</keyword>
<keyword evidence="10" id="KW-1185">Reference proteome</keyword>
<sequence>MADDDQNRSSAPNPVSSTVVTAPTTSRKSIHQSLGGGAVADVLLWKRWRIGAFVLVAATTMWLLFERCGYSLLSFSANVLLLLVTILFLWAKSASLLNRPLPPIPDLEVSDAVIEKVTCAARVWINRVLAVAHDITLKGDVKLFVQVVSGLWIVSYIGSIFNFLTLIYFVVLLSLIVPPLYHKYQDHIDDKLNVTHKVLSTQYKKIDEKILSKFSKSPSKEKKIQ</sequence>
<dbReference type="InParanoid" id="A0A200QZN7"/>
<feature type="compositionally biased region" description="Low complexity" evidence="7">
    <location>
        <begin position="12"/>
        <end position="24"/>
    </location>
</feature>
<evidence type="ECO:0000259" key="8">
    <source>
        <dbReference type="PROSITE" id="PS50845"/>
    </source>
</evidence>
<keyword evidence="5 6" id="KW-0472">Membrane</keyword>
<feature type="domain" description="Reticulon" evidence="8">
    <location>
        <begin position="39"/>
        <end position="225"/>
    </location>
</feature>
<feature type="transmembrane region" description="Helical" evidence="6">
    <location>
        <begin position="72"/>
        <end position="91"/>
    </location>
</feature>
<dbReference type="AlphaFoldDB" id="A0A200QZN7"/>
<dbReference type="GO" id="GO:0009617">
    <property type="term" value="P:response to bacterium"/>
    <property type="evidence" value="ECO:0007669"/>
    <property type="project" value="InterPro"/>
</dbReference>